<accession>A0A655FLZ8</accession>
<evidence type="ECO:0000313" key="1">
    <source>
        <dbReference type="EMBL" id="CNV85415.1"/>
    </source>
</evidence>
<name>A0A655FLZ8_MYCTX</name>
<organism evidence="1 2">
    <name type="scientific">Mycobacterium tuberculosis</name>
    <dbReference type="NCBI Taxonomy" id="1773"/>
    <lineage>
        <taxon>Bacteria</taxon>
        <taxon>Bacillati</taxon>
        <taxon>Actinomycetota</taxon>
        <taxon>Actinomycetes</taxon>
        <taxon>Mycobacteriales</taxon>
        <taxon>Mycobacteriaceae</taxon>
        <taxon>Mycobacterium</taxon>
        <taxon>Mycobacterium tuberculosis complex</taxon>
    </lineage>
</organism>
<reference evidence="1 2" key="1">
    <citation type="submission" date="2015-03" db="EMBL/GenBank/DDBJ databases">
        <authorList>
            <consortium name="Pathogen Informatics"/>
        </authorList>
    </citation>
    <scope>NUCLEOTIDE SEQUENCE [LARGE SCALE GENOMIC DNA]</scope>
    <source>
        <strain evidence="1 2">D00501624</strain>
    </source>
</reference>
<evidence type="ECO:0000313" key="2">
    <source>
        <dbReference type="Proteomes" id="UP000039217"/>
    </source>
</evidence>
<gene>
    <name evidence="1" type="ORF">ERS007661_03187</name>
</gene>
<dbReference type="Proteomes" id="UP000039217">
    <property type="component" value="Unassembled WGS sequence"/>
</dbReference>
<sequence>MHPRVDDLLLDNDVGLGEHRLGRRRVAGLPVEDVIVALSLQIGADDRRRRVQRRAGIHDGIPRFVVDVDQLACIAGRIPVLGNHERHLLALEARLVGGQHGLYVVG</sequence>
<proteinExistence type="predicted"/>
<dbReference type="EMBL" id="CQQC01001332">
    <property type="protein sequence ID" value="CNV85415.1"/>
    <property type="molecule type" value="Genomic_DNA"/>
</dbReference>
<dbReference type="AlphaFoldDB" id="A0A655FLZ8"/>
<protein>
    <submittedName>
        <fullName evidence="1">Uncharacterized protein</fullName>
    </submittedName>
</protein>